<gene>
    <name evidence="2" type="ORF">OB955_03730</name>
</gene>
<feature type="compositionally biased region" description="Low complexity" evidence="1">
    <location>
        <begin position="30"/>
        <end position="47"/>
    </location>
</feature>
<protein>
    <submittedName>
        <fullName evidence="2">Uncharacterized protein</fullName>
    </submittedName>
</protein>
<name>A0ABT2QAC3_9EURY</name>
<dbReference type="RefSeq" id="WP_338006989.1">
    <property type="nucleotide sequence ID" value="NZ_JAOPKB010000001.1"/>
</dbReference>
<feature type="region of interest" description="Disordered" evidence="1">
    <location>
        <begin position="13"/>
        <end position="74"/>
    </location>
</feature>
<evidence type="ECO:0000313" key="3">
    <source>
        <dbReference type="Proteomes" id="UP001320972"/>
    </source>
</evidence>
<evidence type="ECO:0000256" key="1">
    <source>
        <dbReference type="SAM" id="MobiDB-lite"/>
    </source>
</evidence>
<feature type="region of interest" description="Disordered" evidence="1">
    <location>
        <begin position="119"/>
        <end position="143"/>
    </location>
</feature>
<comment type="caution">
    <text evidence="2">The sequence shown here is derived from an EMBL/GenBank/DDBJ whole genome shotgun (WGS) entry which is preliminary data.</text>
</comment>
<feature type="compositionally biased region" description="Polar residues" evidence="1">
    <location>
        <begin position="50"/>
        <end position="65"/>
    </location>
</feature>
<accession>A0ABT2QAC3</accession>
<sequence>MTLWCYVIEQAADDETIGAEAQGQETLDVPTDTSSTTRPLTDTTPAPSLSRAQQSTLDGDTITDTNPDEANEDLVKMNAVKDPTRPSDREIAASHPAQARLSVWTQEDGIDTVSWDVDTSRSKGEVSRPTGRVYYPADAPSASPGQATLTAFTARQWRVTVPG</sequence>
<reference evidence="2 3" key="1">
    <citation type="submission" date="2022-09" db="EMBL/GenBank/DDBJ databases">
        <title>Enrichment on poylsaccharides allowed isolation of novel metabolic and taxonomic groups of Haloarchaea.</title>
        <authorList>
            <person name="Sorokin D.Y."/>
            <person name="Elcheninov A.G."/>
            <person name="Khizhniak T.V."/>
            <person name="Kolganova T.V."/>
            <person name="Kublanov I.V."/>
        </authorList>
    </citation>
    <scope>NUCLEOTIDE SEQUENCE [LARGE SCALE GENOMIC DNA]</scope>
    <source>
        <strain evidence="2 3">AArc-m2/3/4</strain>
    </source>
</reference>
<evidence type="ECO:0000313" key="2">
    <source>
        <dbReference type="EMBL" id="MCU4971847.1"/>
    </source>
</evidence>
<proteinExistence type="predicted"/>
<organism evidence="2 3">
    <name type="scientific">Natronoglomus mannanivorans</name>
    <dbReference type="NCBI Taxonomy" id="2979990"/>
    <lineage>
        <taxon>Archaea</taxon>
        <taxon>Methanobacteriati</taxon>
        <taxon>Methanobacteriota</taxon>
        <taxon>Stenosarchaea group</taxon>
        <taxon>Halobacteria</taxon>
        <taxon>Halobacteriales</taxon>
        <taxon>Natrialbaceae</taxon>
        <taxon>Natronoglomus</taxon>
    </lineage>
</organism>
<keyword evidence="3" id="KW-1185">Reference proteome</keyword>
<dbReference type="Proteomes" id="UP001320972">
    <property type="component" value="Unassembled WGS sequence"/>
</dbReference>
<dbReference type="EMBL" id="JAOPKB010000001">
    <property type="protein sequence ID" value="MCU4971847.1"/>
    <property type="molecule type" value="Genomic_DNA"/>
</dbReference>